<sequence>MKIAITGASGKLGNWAILKLKEKTAAENIVALVRTPEKVANLGVEARAFDYNQPENLATALQGIDKLLLISGNEIGKRFEQHSAVINAAKEAGVKHLVYTSLLKADQSTLALAPEHLQTEEALKSSGIDYTILRNGWYTENYTETAQDTVKQGTLYGASGNGSINSASREDYAEAAAVVLSEDAHTQKTYELSGEESFTMQEYANALSVVSKKEIPYVNLPENEFANALEQAGMPQPVAAFYAGTHTATANGDLSDEGNTLRDLIGRPTTTLQEALTKALH</sequence>
<dbReference type="InterPro" id="IPR016040">
    <property type="entry name" value="NAD(P)-bd_dom"/>
</dbReference>
<feature type="domain" description="NAD(P)-binding" evidence="1">
    <location>
        <begin position="7"/>
        <end position="182"/>
    </location>
</feature>
<dbReference type="RefSeq" id="WP_257500302.1">
    <property type="nucleotide sequence ID" value="NZ_CP102382.1"/>
</dbReference>
<dbReference type="InterPro" id="IPR052718">
    <property type="entry name" value="NmrA-type_oxidoreductase"/>
</dbReference>
<evidence type="ECO:0000259" key="1">
    <source>
        <dbReference type="Pfam" id="PF13460"/>
    </source>
</evidence>
<keyword evidence="3" id="KW-1185">Reference proteome</keyword>
<name>A0ABY5NUX0_9FLAO</name>
<dbReference type="PANTHER" id="PTHR47129">
    <property type="entry name" value="QUINONE OXIDOREDUCTASE 2"/>
    <property type="match status" value="1"/>
</dbReference>
<evidence type="ECO:0000313" key="2">
    <source>
        <dbReference type="EMBL" id="UUV22385.1"/>
    </source>
</evidence>
<dbReference type="Pfam" id="PF13460">
    <property type="entry name" value="NAD_binding_10"/>
    <property type="match status" value="1"/>
</dbReference>
<reference evidence="2 3" key="1">
    <citation type="submission" date="2022-08" db="EMBL/GenBank/DDBJ databases">
        <title>Myroides zhujiangensis sp. nov., a novel bacterium isolated from sediment in the Pearl River Estuary.</title>
        <authorList>
            <person name="Cui L."/>
        </authorList>
    </citation>
    <scope>NUCLEOTIDE SEQUENCE [LARGE SCALE GENOMIC DNA]</scope>
    <source>
        <strain evidence="2 3">SCSIO 72103</strain>
    </source>
</reference>
<dbReference type="CDD" id="cd05269">
    <property type="entry name" value="TMR_SDR_a"/>
    <property type="match status" value="1"/>
</dbReference>
<dbReference type="Gene3D" id="3.90.25.10">
    <property type="entry name" value="UDP-galactose 4-epimerase, domain 1"/>
    <property type="match status" value="1"/>
</dbReference>
<dbReference type="EMBL" id="CP102382">
    <property type="protein sequence ID" value="UUV22385.1"/>
    <property type="molecule type" value="Genomic_DNA"/>
</dbReference>
<dbReference type="SUPFAM" id="SSF51735">
    <property type="entry name" value="NAD(P)-binding Rossmann-fold domains"/>
    <property type="match status" value="1"/>
</dbReference>
<accession>A0ABY5NUX0</accession>
<dbReference type="Proteomes" id="UP001317001">
    <property type="component" value="Chromosome"/>
</dbReference>
<proteinExistence type="predicted"/>
<protein>
    <submittedName>
        <fullName evidence="2">SDR family oxidoreductase</fullName>
    </submittedName>
</protein>
<dbReference type="PANTHER" id="PTHR47129:SF1">
    <property type="entry name" value="NMRA-LIKE DOMAIN-CONTAINING PROTEIN"/>
    <property type="match status" value="1"/>
</dbReference>
<dbReference type="Gene3D" id="3.40.50.720">
    <property type="entry name" value="NAD(P)-binding Rossmann-like Domain"/>
    <property type="match status" value="1"/>
</dbReference>
<evidence type="ECO:0000313" key="3">
    <source>
        <dbReference type="Proteomes" id="UP001317001"/>
    </source>
</evidence>
<gene>
    <name evidence="2" type="ORF">NPX36_04920</name>
</gene>
<organism evidence="2 3">
    <name type="scientific">Paenimyroides aestuarii</name>
    <dbReference type="NCBI Taxonomy" id="2968490"/>
    <lineage>
        <taxon>Bacteria</taxon>
        <taxon>Pseudomonadati</taxon>
        <taxon>Bacteroidota</taxon>
        <taxon>Flavobacteriia</taxon>
        <taxon>Flavobacteriales</taxon>
        <taxon>Flavobacteriaceae</taxon>
        <taxon>Paenimyroides</taxon>
    </lineage>
</organism>
<dbReference type="InterPro" id="IPR036291">
    <property type="entry name" value="NAD(P)-bd_dom_sf"/>
</dbReference>